<dbReference type="Gene3D" id="3.40.50.620">
    <property type="entry name" value="HUPs"/>
    <property type="match status" value="1"/>
</dbReference>
<name>A0A6G8Q4T1_9ACTN</name>
<comment type="similarity">
    <text evidence="1">Belongs to the universal stress protein A family.</text>
</comment>
<dbReference type="InterPro" id="IPR006015">
    <property type="entry name" value="Universal_stress_UspA"/>
</dbReference>
<feature type="domain" description="UspA" evidence="2">
    <location>
        <begin position="2"/>
        <end position="151"/>
    </location>
</feature>
<dbReference type="EMBL" id="CP045119">
    <property type="protein sequence ID" value="QIN81429.1"/>
    <property type="molecule type" value="Genomic_DNA"/>
</dbReference>
<dbReference type="KEGG" id="rub:GBA63_01385"/>
<dbReference type="PANTHER" id="PTHR43010">
    <property type="entry name" value="UNIVERSAL STRESS PROTEIN SLR1230"/>
    <property type="match status" value="1"/>
</dbReference>
<dbReference type="Proteomes" id="UP000501452">
    <property type="component" value="Chromosome"/>
</dbReference>
<protein>
    <submittedName>
        <fullName evidence="3">Universal stress protein</fullName>
    </submittedName>
</protein>
<evidence type="ECO:0000313" key="4">
    <source>
        <dbReference type="Proteomes" id="UP000501452"/>
    </source>
</evidence>
<keyword evidence="4" id="KW-1185">Reference proteome</keyword>
<dbReference type="RefSeq" id="WP_166172796.1">
    <property type="nucleotide sequence ID" value="NZ_CP045119.1"/>
</dbReference>
<accession>A0A6G8Q4T1</accession>
<organism evidence="3 4">
    <name type="scientific">Rubrobacter tropicus</name>
    <dbReference type="NCBI Taxonomy" id="2653851"/>
    <lineage>
        <taxon>Bacteria</taxon>
        <taxon>Bacillati</taxon>
        <taxon>Actinomycetota</taxon>
        <taxon>Rubrobacteria</taxon>
        <taxon>Rubrobacterales</taxon>
        <taxon>Rubrobacteraceae</taxon>
        <taxon>Rubrobacter</taxon>
    </lineage>
</organism>
<evidence type="ECO:0000313" key="3">
    <source>
        <dbReference type="EMBL" id="QIN81429.1"/>
    </source>
</evidence>
<dbReference type="Pfam" id="PF00582">
    <property type="entry name" value="Usp"/>
    <property type="match status" value="1"/>
</dbReference>
<gene>
    <name evidence="3" type="ORF">GBA63_01385</name>
</gene>
<dbReference type="PANTHER" id="PTHR43010:SF1">
    <property type="entry name" value="USPA DOMAIN-CONTAINING PROTEIN"/>
    <property type="match status" value="1"/>
</dbReference>
<sequence>MTHALVATDGSEQSLKAARYLRDLLDPASVEKITIIAVVRPLAAVPFASDFGEEEHAAQQAQVDPTGYSFQRAAREAVDRVALELRDMTPNVETTVRAGMPADQIVRAADELEADLIVIGGRGKGAMEAIVLGSVAYRVLHHAPCPVLVMR</sequence>
<reference evidence="3 4" key="1">
    <citation type="submission" date="2019-10" db="EMBL/GenBank/DDBJ databases">
        <title>Rubrobacter sp nov SCSIO 52090 isolated from a deep-sea sediment in the South China Sea.</title>
        <authorList>
            <person name="Chen R.W."/>
        </authorList>
    </citation>
    <scope>NUCLEOTIDE SEQUENCE [LARGE SCALE GENOMIC DNA]</scope>
    <source>
        <strain evidence="3 4">SCSIO 52909</strain>
    </source>
</reference>
<proteinExistence type="inferred from homology"/>
<evidence type="ECO:0000256" key="1">
    <source>
        <dbReference type="ARBA" id="ARBA00008791"/>
    </source>
</evidence>
<dbReference type="InterPro" id="IPR006016">
    <property type="entry name" value="UspA"/>
</dbReference>
<dbReference type="SUPFAM" id="SSF52402">
    <property type="entry name" value="Adenine nucleotide alpha hydrolases-like"/>
    <property type="match status" value="1"/>
</dbReference>
<dbReference type="InterPro" id="IPR051688">
    <property type="entry name" value="USP_A"/>
</dbReference>
<dbReference type="CDD" id="cd00293">
    <property type="entry name" value="USP-like"/>
    <property type="match status" value="1"/>
</dbReference>
<dbReference type="InterPro" id="IPR014729">
    <property type="entry name" value="Rossmann-like_a/b/a_fold"/>
</dbReference>
<evidence type="ECO:0000259" key="2">
    <source>
        <dbReference type="Pfam" id="PF00582"/>
    </source>
</evidence>
<dbReference type="PRINTS" id="PR01438">
    <property type="entry name" value="UNVRSLSTRESS"/>
</dbReference>
<dbReference type="AlphaFoldDB" id="A0A6G8Q4T1"/>